<protein>
    <submittedName>
        <fullName evidence="2">sn-glycerol-3-phosphate-binding periplasmic protein UgpB</fullName>
    </submittedName>
</protein>
<dbReference type="InterPro" id="IPR006311">
    <property type="entry name" value="TAT_signal"/>
</dbReference>
<accession>A0A173LQT6</accession>
<dbReference type="PROSITE" id="PS51318">
    <property type="entry name" value="TAT"/>
    <property type="match status" value="1"/>
</dbReference>
<proteinExistence type="predicted"/>
<dbReference type="RefSeq" id="WP_067474097.1">
    <property type="nucleotide sequence ID" value="NZ_CP015961.1"/>
</dbReference>
<gene>
    <name evidence="2" type="ORF">BJL86_3038</name>
</gene>
<dbReference type="AlphaFoldDB" id="A0A173LQT6"/>
<dbReference type="Proteomes" id="UP000186104">
    <property type="component" value="Chromosome"/>
</dbReference>
<dbReference type="PROSITE" id="PS51257">
    <property type="entry name" value="PROKAR_LIPOPROTEIN"/>
    <property type="match status" value="1"/>
</dbReference>
<dbReference type="InterPro" id="IPR050490">
    <property type="entry name" value="Bact_solute-bd_prot1"/>
</dbReference>
<dbReference type="Pfam" id="PF13416">
    <property type="entry name" value="SBP_bac_8"/>
    <property type="match status" value="1"/>
</dbReference>
<name>A0A173LQT6_9ACTN</name>
<evidence type="ECO:0000313" key="2">
    <source>
        <dbReference type="EMBL" id="ANI93797.1"/>
    </source>
</evidence>
<feature type="signal peptide" evidence="1">
    <location>
        <begin position="1"/>
        <end position="26"/>
    </location>
</feature>
<dbReference type="CDD" id="cd14748">
    <property type="entry name" value="PBP2_UgpB"/>
    <property type="match status" value="1"/>
</dbReference>
<dbReference type="Gene3D" id="3.40.190.10">
    <property type="entry name" value="Periplasmic binding protein-like II"/>
    <property type="match status" value="1"/>
</dbReference>
<sequence>MSQFTRRSFIGLVGATGAAVGLSACAGSGGGGNGGGGGEEGDANRVIFWSNHPGTSKDLELEIIEAYKEVAPDITVELIDAGKDYEEVAQKFNAALSGGGLPDVIVGSDVNWFNFALNGQFAKVNELWDAAEEFDKDDYVESLLGDYELDGDNYGIPFARSTVIFYYNKELWEQAGLPDRGPETWDEFAEWAPRLRDVLEGDARPIAMYNGANYLDWTIQNLLWENDGGFSEEWDLTFTKPETISGLEYLVKLNDDDHLILSDDSIVEFSAGIAACAVASTGSISSVKEQAGFEWGTAFLPGAAENDSCPTGGAGVAIPAGISDERKANAMNFIAFLTNPENTAKFAQGTGYMPVRKSATESAEVKAYLEETPQAKTAIDQLPHTRPQDYARVFVPNPGTRIGGALDKILAGSDITSTMEALQDETQNIIDTQIEPLLGN</sequence>
<dbReference type="OrthoDB" id="2510110at2"/>
<feature type="chain" id="PRO_5008008849" evidence="1">
    <location>
        <begin position="27"/>
        <end position="440"/>
    </location>
</feature>
<dbReference type="KEGG" id="dtm:BJL86_3038"/>
<keyword evidence="1" id="KW-0732">Signal</keyword>
<dbReference type="EMBL" id="CP015961">
    <property type="protein sequence ID" value="ANI93797.1"/>
    <property type="molecule type" value="Genomic_DNA"/>
</dbReference>
<organism evidence="2 3">
    <name type="scientific">Dietzia timorensis</name>
    <dbReference type="NCBI Taxonomy" id="499555"/>
    <lineage>
        <taxon>Bacteria</taxon>
        <taxon>Bacillati</taxon>
        <taxon>Actinomycetota</taxon>
        <taxon>Actinomycetes</taxon>
        <taxon>Mycobacteriales</taxon>
        <taxon>Dietziaceae</taxon>
        <taxon>Dietzia</taxon>
    </lineage>
</organism>
<evidence type="ECO:0000256" key="1">
    <source>
        <dbReference type="SAM" id="SignalP"/>
    </source>
</evidence>
<dbReference type="SUPFAM" id="SSF53850">
    <property type="entry name" value="Periplasmic binding protein-like II"/>
    <property type="match status" value="1"/>
</dbReference>
<dbReference type="PANTHER" id="PTHR43649">
    <property type="entry name" value="ARABINOSE-BINDING PROTEIN-RELATED"/>
    <property type="match status" value="1"/>
</dbReference>
<dbReference type="STRING" id="499555.BJL86_3038"/>
<reference evidence="2 3" key="1">
    <citation type="submission" date="2016-06" db="EMBL/GenBank/DDBJ databases">
        <title>Complete genome sequence of a saline-alkali tolerant type strain Dietzia timorensis ID05-A0528T.</title>
        <authorList>
            <person name="Wu X."/>
        </authorList>
    </citation>
    <scope>NUCLEOTIDE SEQUENCE [LARGE SCALE GENOMIC DNA]</scope>
    <source>
        <strain evidence="2 3">ID05-A0528</strain>
    </source>
</reference>
<evidence type="ECO:0000313" key="3">
    <source>
        <dbReference type="Proteomes" id="UP000186104"/>
    </source>
</evidence>
<keyword evidence="3" id="KW-1185">Reference proteome</keyword>
<dbReference type="InterPro" id="IPR006059">
    <property type="entry name" value="SBP"/>
</dbReference>
<dbReference type="PANTHER" id="PTHR43649:SF30">
    <property type="entry name" value="ABC TRANSPORTER SUBSTRATE-BINDING PROTEIN"/>
    <property type="match status" value="1"/>
</dbReference>